<reference evidence="2" key="1">
    <citation type="submission" date="2025-08" db="UniProtKB">
        <authorList>
            <consortium name="Ensembl"/>
        </authorList>
    </citation>
    <scope>IDENTIFICATION</scope>
</reference>
<dbReference type="InterPro" id="IPR001478">
    <property type="entry name" value="PDZ"/>
</dbReference>
<accession>A0A3Q2Z129</accession>
<dbReference type="SMART" id="SM00228">
    <property type="entry name" value="PDZ"/>
    <property type="match status" value="1"/>
</dbReference>
<reference evidence="2" key="2">
    <citation type="submission" date="2025-09" db="UniProtKB">
        <authorList>
            <consortium name="Ensembl"/>
        </authorList>
    </citation>
    <scope>IDENTIFICATION</scope>
</reference>
<keyword evidence="3" id="KW-1185">Reference proteome</keyword>
<evidence type="ECO:0000259" key="1">
    <source>
        <dbReference type="PROSITE" id="PS50106"/>
    </source>
</evidence>
<protein>
    <submittedName>
        <fullName evidence="2">Multiple PDZ domain crumbs cell polarity complex component</fullName>
    </submittedName>
</protein>
<evidence type="ECO:0000313" key="3">
    <source>
        <dbReference type="Proteomes" id="UP000264820"/>
    </source>
</evidence>
<sequence>MLQRYGALSGKLHMIELEKRTAEHGLGIRLAGNKDDFRARMSVYVADIDPRGPAGLDGLMLGDQILSINGEDILDVLKKTKGTAQTSNLVPAGIPAIQLTTLRPFFFRTWQKNSS</sequence>
<dbReference type="Proteomes" id="UP000264820">
    <property type="component" value="Unplaced"/>
</dbReference>
<proteinExistence type="predicted"/>
<dbReference type="AlphaFoldDB" id="A0A3Q2Z129"/>
<organism evidence="2 3">
    <name type="scientific">Hippocampus comes</name>
    <name type="common">Tiger tail seahorse</name>
    <dbReference type="NCBI Taxonomy" id="109280"/>
    <lineage>
        <taxon>Eukaryota</taxon>
        <taxon>Metazoa</taxon>
        <taxon>Chordata</taxon>
        <taxon>Craniata</taxon>
        <taxon>Vertebrata</taxon>
        <taxon>Euteleostomi</taxon>
        <taxon>Actinopterygii</taxon>
        <taxon>Neopterygii</taxon>
        <taxon>Teleostei</taxon>
        <taxon>Neoteleostei</taxon>
        <taxon>Acanthomorphata</taxon>
        <taxon>Syngnathiaria</taxon>
        <taxon>Syngnathiformes</taxon>
        <taxon>Syngnathoidei</taxon>
        <taxon>Syngnathidae</taxon>
        <taxon>Hippocampus</taxon>
    </lineage>
</organism>
<dbReference type="Pfam" id="PF00595">
    <property type="entry name" value="PDZ"/>
    <property type="match status" value="1"/>
</dbReference>
<dbReference type="Ensembl" id="ENSHCOT00000018993.1">
    <property type="protein sequence ID" value="ENSHCOP00000025117.1"/>
    <property type="gene ID" value="ENSHCOG00000015042.1"/>
</dbReference>
<evidence type="ECO:0000313" key="2">
    <source>
        <dbReference type="Ensembl" id="ENSHCOP00000025117.1"/>
    </source>
</evidence>
<name>A0A3Q2Z129_HIPCM</name>
<dbReference type="Gene3D" id="2.30.42.10">
    <property type="match status" value="1"/>
</dbReference>
<dbReference type="InterPro" id="IPR036034">
    <property type="entry name" value="PDZ_sf"/>
</dbReference>
<feature type="domain" description="PDZ" evidence="1">
    <location>
        <begin position="14"/>
        <end position="73"/>
    </location>
</feature>
<dbReference type="SUPFAM" id="SSF50156">
    <property type="entry name" value="PDZ domain-like"/>
    <property type="match status" value="1"/>
</dbReference>
<dbReference type="GeneTree" id="ENSGT00940000155586"/>
<dbReference type="PROSITE" id="PS50106">
    <property type="entry name" value="PDZ"/>
    <property type="match status" value="1"/>
</dbReference>